<dbReference type="GeneID" id="87756299"/>
<gene>
    <name evidence="1" type="ORF">SAMN02910343_01292</name>
</gene>
<dbReference type="Proteomes" id="UP000199689">
    <property type="component" value="Unassembled WGS sequence"/>
</dbReference>
<evidence type="ECO:0000313" key="1">
    <source>
        <dbReference type="EMBL" id="SDA55765.1"/>
    </source>
</evidence>
<protein>
    <submittedName>
        <fullName evidence="1">Uncharacterized protein</fullName>
    </submittedName>
</protein>
<proteinExistence type="predicted"/>
<dbReference type="OrthoDB" id="2082773at2"/>
<accession>A0A1G5WEU4</accession>
<name>A0A1G5WEU4_9FIRM</name>
<dbReference type="STRING" id="209880.SAMN02910343_01292"/>
<keyword evidence="2" id="KW-1185">Reference proteome</keyword>
<organism evidence="1 2">
    <name type="scientific">Allisonella histaminiformans</name>
    <dbReference type="NCBI Taxonomy" id="209880"/>
    <lineage>
        <taxon>Bacteria</taxon>
        <taxon>Bacillati</taxon>
        <taxon>Bacillota</taxon>
        <taxon>Negativicutes</taxon>
        <taxon>Veillonellales</taxon>
        <taxon>Veillonellaceae</taxon>
        <taxon>Allisonella</taxon>
    </lineage>
</organism>
<dbReference type="RefSeq" id="WP_091365015.1">
    <property type="nucleotide sequence ID" value="NZ_FMXA01000017.1"/>
</dbReference>
<reference evidence="1 2" key="1">
    <citation type="submission" date="2016-10" db="EMBL/GenBank/DDBJ databases">
        <authorList>
            <person name="de Groot N.N."/>
        </authorList>
    </citation>
    <scope>NUCLEOTIDE SEQUENCE [LARGE SCALE GENOMIC DNA]</scope>
    <source>
        <strain evidence="1 2">DSM 15230</strain>
    </source>
</reference>
<dbReference type="EMBL" id="FMXA01000017">
    <property type="protein sequence ID" value="SDA55765.1"/>
    <property type="molecule type" value="Genomic_DNA"/>
</dbReference>
<evidence type="ECO:0000313" key="2">
    <source>
        <dbReference type="Proteomes" id="UP000199689"/>
    </source>
</evidence>
<dbReference type="AlphaFoldDB" id="A0A1G5WEU4"/>
<sequence length="162" mass="18446">MFKPRMIIKKGAALKQESVLESQTMQAENQRQLSSEEISLRLRKPRSEAYMQAISRLDAGGTNMNSHLYEEIKDILQEEMGDRHLFDILLGIVAVCHLGGDYEVHTLDLNQNIIYHYRTGEAMPDSLEKARNLALFGGYTCVEVYQDCCRGIYEDGTVSVIR</sequence>